<protein>
    <recommendedName>
        <fullName evidence="2">Tyr recombinase domain-containing protein</fullName>
    </recommendedName>
</protein>
<feature type="domain" description="Tyr recombinase" evidence="2">
    <location>
        <begin position="207"/>
        <end position="398"/>
    </location>
</feature>
<evidence type="ECO:0000259" key="2">
    <source>
        <dbReference type="PROSITE" id="PS51898"/>
    </source>
</evidence>
<dbReference type="PROSITE" id="PS51898">
    <property type="entry name" value="TYR_RECOMBINASE"/>
    <property type="match status" value="1"/>
</dbReference>
<dbReference type="InterPro" id="IPR002104">
    <property type="entry name" value="Integrase_catalytic"/>
</dbReference>
<dbReference type="Gene3D" id="1.10.443.10">
    <property type="entry name" value="Intergrase catalytic core"/>
    <property type="match status" value="1"/>
</dbReference>
<keyword evidence="4" id="KW-1185">Reference proteome</keyword>
<dbReference type="EMBL" id="CAUEEQ010026205">
    <property type="protein sequence ID" value="CAJ0946961.1"/>
    <property type="molecule type" value="Genomic_DNA"/>
</dbReference>
<accession>A0ABN9LQP8</accession>
<evidence type="ECO:0000313" key="3">
    <source>
        <dbReference type="EMBL" id="CAJ0946961.1"/>
    </source>
</evidence>
<gene>
    <name evidence="3" type="ORF">RIMI_LOCUS11527716</name>
</gene>
<dbReference type="InterPro" id="IPR013762">
    <property type="entry name" value="Integrase-like_cat_sf"/>
</dbReference>
<sequence length="398" mass="45269">MPMGRIFSHRLAKATRGVRRPHHRIRLGVPLLEDLWSEEKLCQDVLVYAVVAGLVGFGVIYHDQWCAELWPENWVKYHWTKNLTLLDFFPLVVAVAIWGEQLRNSRICFWTDNKSVVHVVNHLSSSFIPVIKLIQLLVLKCLHLNIWFRSKHVSGINNAMADSLSRFDFQKFRDLALEASQHGTPCPDYLWEALKGWKNLSENQFVRRPISFSLLARLVDSTKSVCSSVFESVLLSAAFGIAFFGALRVSELVAPSLQKPGGLQHNDISFCDGGIRIRIQRSKTDTSGNGVWFPLFSITGPVCPINLVKQYLAVRTISQPFFVHFDGSPLTRFQFLALFRQLFVFLNLPLGEYGTHSFRICAATEAARAGLMDDEIMKIGKWCSSCFFLYIRPDLLMS</sequence>
<evidence type="ECO:0000313" key="4">
    <source>
        <dbReference type="Proteomes" id="UP001176940"/>
    </source>
</evidence>
<name>A0ABN9LQP8_9NEOB</name>
<evidence type="ECO:0000256" key="1">
    <source>
        <dbReference type="ARBA" id="ARBA00023172"/>
    </source>
</evidence>
<dbReference type="InterPro" id="IPR052925">
    <property type="entry name" value="Phage_Integrase-like_Recomb"/>
</dbReference>
<dbReference type="InterPro" id="IPR011010">
    <property type="entry name" value="DNA_brk_join_enz"/>
</dbReference>
<reference evidence="3" key="1">
    <citation type="submission" date="2023-07" db="EMBL/GenBank/DDBJ databases">
        <authorList>
            <person name="Stuckert A."/>
        </authorList>
    </citation>
    <scope>NUCLEOTIDE SEQUENCE</scope>
</reference>
<organism evidence="3 4">
    <name type="scientific">Ranitomeya imitator</name>
    <name type="common">mimic poison frog</name>
    <dbReference type="NCBI Taxonomy" id="111125"/>
    <lineage>
        <taxon>Eukaryota</taxon>
        <taxon>Metazoa</taxon>
        <taxon>Chordata</taxon>
        <taxon>Craniata</taxon>
        <taxon>Vertebrata</taxon>
        <taxon>Euteleostomi</taxon>
        <taxon>Amphibia</taxon>
        <taxon>Batrachia</taxon>
        <taxon>Anura</taxon>
        <taxon>Neobatrachia</taxon>
        <taxon>Hyloidea</taxon>
        <taxon>Dendrobatidae</taxon>
        <taxon>Dendrobatinae</taxon>
        <taxon>Ranitomeya</taxon>
    </lineage>
</organism>
<dbReference type="CDD" id="cd09275">
    <property type="entry name" value="RNase_HI_RT_DIRS1"/>
    <property type="match status" value="1"/>
</dbReference>
<comment type="caution">
    <text evidence="3">The sequence shown here is derived from an EMBL/GenBank/DDBJ whole genome shotgun (WGS) entry which is preliminary data.</text>
</comment>
<proteinExistence type="predicted"/>
<dbReference type="PANTHER" id="PTHR34605">
    <property type="entry name" value="PHAGE_INTEGRASE DOMAIN-CONTAINING PROTEIN"/>
    <property type="match status" value="1"/>
</dbReference>
<dbReference type="Proteomes" id="UP001176940">
    <property type="component" value="Unassembled WGS sequence"/>
</dbReference>
<dbReference type="PANTHER" id="PTHR34605:SF8">
    <property type="entry name" value="FILAGGRIN-2-LIKE ISOFORM X1"/>
    <property type="match status" value="1"/>
</dbReference>
<keyword evidence="1" id="KW-0233">DNA recombination</keyword>
<dbReference type="SUPFAM" id="SSF56349">
    <property type="entry name" value="DNA breaking-rejoining enzymes"/>
    <property type="match status" value="1"/>
</dbReference>